<keyword evidence="15" id="KW-1185">Reference proteome</keyword>
<sequence>MMESTGHLHLFLMFLLLQVHTISSVQEIQTDRETIMKINAAGDMMQCSARMDVLFLMDGSYSVGKGSFERCKHYTIKLTQALDIAADKVRVGVIQFGSTTRLEIPLDAYSTKEELKKHLKKITYRGGSTQTGLALKYVLRKGFPSSGNSTIPRILILLSDGRSQGAVQLAATELKQTGVTLFAVGLRHPRWDELHELASAPTESHVFFAEHFQDAVNGLYTSLASSDVCAAVPPGCFVESYACERKTLETVKELVGNFMCWKGSKTSTAYTSFCPHYKWSKKYKRHPTVCHRTICQDPCDSQPCQNGGTCVSEGLEKYRCVCPPGYGSDPHCAPALNLDCSVDVLFLVEGSAALTLEGFLRFKAFLKRFLQATMASSSPTKVGLAQFGDSVKMEARVGKHRDLPGLLAAVEAMKPVGGPALTGKALTHVTTHGFQSTTVFADVFDDLPRVVVLLSATASGDLVVEPAKYARDREVFLIAVGPEALKVQMNNITANPQRTITYQTPDKLPGKIPELRTKICSVDNQGCLGQAVDLVFVLDGSDGVGRDNFVHLTDFVRSTSVQFDINRDVAQVGLVVYGRQPVTVFELDTHDSGSAILRAVKQASFQGGAASTGSALLHVLANSLTVGRGARPGVNKAVVVLTDGSGAEDAAVPARKLRDNGVAVFAVGIGDVQTESLLKITGRVEHMVTVPFYEDLKYFEDVLVQMVCAEVKKPVELCRPSPCMNDGVCELVQRGFRCDCRGGWEGPHCETRSRKRIANRGDQPKPAGMRRKEKKKSQKELKQRYRDLRRRHAVRRQ</sequence>
<gene>
    <name evidence="16" type="primary">vwa2</name>
</gene>
<dbReference type="GO" id="GO:0005509">
    <property type="term" value="F:calcium ion binding"/>
    <property type="evidence" value="ECO:0007669"/>
    <property type="project" value="InterPro"/>
</dbReference>
<evidence type="ECO:0000256" key="9">
    <source>
        <dbReference type="ARBA" id="ARBA00023157"/>
    </source>
</evidence>
<dbReference type="SUPFAM" id="SSF53300">
    <property type="entry name" value="vWA-like"/>
    <property type="match status" value="3"/>
</dbReference>
<dbReference type="Pfam" id="PF00092">
    <property type="entry name" value="VWA"/>
    <property type="match status" value="3"/>
</dbReference>
<dbReference type="PANTHER" id="PTHR24020">
    <property type="entry name" value="COLLAGEN ALPHA"/>
    <property type="match status" value="1"/>
</dbReference>
<feature type="compositionally biased region" description="Basic residues" evidence="11">
    <location>
        <begin position="787"/>
        <end position="797"/>
    </location>
</feature>
<dbReference type="SMART" id="SM00181">
    <property type="entry name" value="EGF"/>
    <property type="match status" value="2"/>
</dbReference>
<evidence type="ECO:0000256" key="5">
    <source>
        <dbReference type="ARBA" id="ARBA00022729"/>
    </source>
</evidence>
<dbReference type="Gene3D" id="3.40.50.410">
    <property type="entry name" value="von Willebrand factor, type A domain"/>
    <property type="match status" value="3"/>
</dbReference>
<dbReference type="SMART" id="SM00179">
    <property type="entry name" value="EGF_CA"/>
    <property type="match status" value="2"/>
</dbReference>
<dbReference type="PROSITE" id="PS50234">
    <property type="entry name" value="VWFA"/>
    <property type="match status" value="3"/>
</dbReference>
<protein>
    <submittedName>
        <fullName evidence="16">von Willebrand factor A domain-containing protein 2</fullName>
    </submittedName>
</protein>
<feature type="signal peptide" evidence="12">
    <location>
        <begin position="1"/>
        <end position="24"/>
    </location>
</feature>
<evidence type="ECO:0000313" key="16">
    <source>
        <dbReference type="RefSeq" id="XP_031417142.1"/>
    </source>
</evidence>
<dbReference type="InterPro" id="IPR036465">
    <property type="entry name" value="vWFA_dom_sf"/>
</dbReference>
<keyword evidence="6" id="KW-0677">Repeat</keyword>
<evidence type="ECO:0000256" key="10">
    <source>
        <dbReference type="PROSITE-ProRule" id="PRU00076"/>
    </source>
</evidence>
<dbReference type="CDD" id="cd00054">
    <property type="entry name" value="EGF_CA"/>
    <property type="match status" value="1"/>
</dbReference>
<dbReference type="Gene3D" id="2.10.25.10">
    <property type="entry name" value="Laminin"/>
    <property type="match status" value="2"/>
</dbReference>
<feature type="chain" id="PRO_5027791153" evidence="12">
    <location>
        <begin position="25"/>
        <end position="797"/>
    </location>
</feature>
<evidence type="ECO:0000313" key="15">
    <source>
        <dbReference type="Proteomes" id="UP000515152"/>
    </source>
</evidence>
<keyword evidence="9 10" id="KW-1015">Disulfide bond</keyword>
<comment type="caution">
    <text evidence="10">Lacks conserved residue(s) required for the propagation of feature annotation.</text>
</comment>
<dbReference type="InterPro" id="IPR000742">
    <property type="entry name" value="EGF"/>
</dbReference>
<dbReference type="PANTHER" id="PTHR24020:SF37">
    <property type="entry name" value="VON WILLEBRAND FACTOR A DOMAIN-CONTAINING PROTEIN 2"/>
    <property type="match status" value="1"/>
</dbReference>
<evidence type="ECO:0000256" key="1">
    <source>
        <dbReference type="ARBA" id="ARBA00004498"/>
    </source>
</evidence>
<dbReference type="GO" id="GO:0007155">
    <property type="term" value="P:cell adhesion"/>
    <property type="evidence" value="ECO:0007669"/>
    <property type="project" value="UniProtKB-KW"/>
</dbReference>
<dbReference type="PROSITE" id="PS50026">
    <property type="entry name" value="EGF_3"/>
    <property type="match status" value="2"/>
</dbReference>
<keyword evidence="2" id="KW-0964">Secreted</keyword>
<dbReference type="SMART" id="SM00327">
    <property type="entry name" value="VWA"/>
    <property type="match status" value="3"/>
</dbReference>
<evidence type="ECO:0000259" key="13">
    <source>
        <dbReference type="PROSITE" id="PS50026"/>
    </source>
</evidence>
<name>A0A6P8F1X3_CLUHA</name>
<keyword evidence="8" id="KW-0176">Collagen</keyword>
<feature type="domain" description="VWFA" evidence="14">
    <location>
        <begin position="52"/>
        <end position="223"/>
    </location>
</feature>
<evidence type="ECO:0000256" key="12">
    <source>
        <dbReference type="SAM" id="SignalP"/>
    </source>
</evidence>
<dbReference type="CDD" id="cd00053">
    <property type="entry name" value="EGF"/>
    <property type="match status" value="1"/>
</dbReference>
<dbReference type="PROSITE" id="PS01186">
    <property type="entry name" value="EGF_2"/>
    <property type="match status" value="2"/>
</dbReference>
<feature type="domain" description="EGF-like" evidence="13">
    <location>
        <begin position="714"/>
        <end position="750"/>
    </location>
</feature>
<evidence type="ECO:0000256" key="6">
    <source>
        <dbReference type="ARBA" id="ARBA00022737"/>
    </source>
</evidence>
<dbReference type="GeneID" id="105888758"/>
<evidence type="ECO:0000256" key="11">
    <source>
        <dbReference type="SAM" id="MobiDB-lite"/>
    </source>
</evidence>
<dbReference type="FunFam" id="3.40.50.410:FF:000047">
    <property type="entry name" value="von Willebrand factor A domain containing 2"/>
    <property type="match status" value="1"/>
</dbReference>
<dbReference type="RefSeq" id="XP_031417142.1">
    <property type="nucleotide sequence ID" value="XM_031561282.2"/>
</dbReference>
<feature type="domain" description="VWFA" evidence="14">
    <location>
        <begin position="533"/>
        <end position="707"/>
    </location>
</feature>
<feature type="domain" description="EGF-like" evidence="13">
    <location>
        <begin position="296"/>
        <end position="333"/>
    </location>
</feature>
<dbReference type="SUPFAM" id="SSF57196">
    <property type="entry name" value="EGF/Laminin"/>
    <property type="match status" value="1"/>
</dbReference>
<dbReference type="CDD" id="cd01472">
    <property type="entry name" value="vWA_collagen"/>
    <property type="match status" value="1"/>
</dbReference>
<dbReference type="FunFam" id="2.10.25.10:FF:000066">
    <property type="entry name" value="FAT atypical cadherin 4"/>
    <property type="match status" value="1"/>
</dbReference>
<dbReference type="PROSITE" id="PS00022">
    <property type="entry name" value="EGF_1"/>
    <property type="match status" value="1"/>
</dbReference>
<keyword evidence="5 12" id="KW-0732">Signal</keyword>
<keyword evidence="3" id="KW-0272">Extracellular matrix</keyword>
<evidence type="ECO:0000259" key="14">
    <source>
        <dbReference type="PROSITE" id="PS50234"/>
    </source>
</evidence>
<dbReference type="PRINTS" id="PR00453">
    <property type="entry name" value="VWFADOMAIN"/>
</dbReference>
<reference evidence="16" key="1">
    <citation type="submission" date="2025-08" db="UniProtKB">
        <authorList>
            <consortium name="RefSeq"/>
        </authorList>
    </citation>
    <scope>IDENTIFICATION</scope>
</reference>
<evidence type="ECO:0000256" key="2">
    <source>
        <dbReference type="ARBA" id="ARBA00022525"/>
    </source>
</evidence>
<keyword evidence="7" id="KW-0130">Cell adhesion</keyword>
<dbReference type="Proteomes" id="UP000515152">
    <property type="component" value="Chromosome 23"/>
</dbReference>
<feature type="region of interest" description="Disordered" evidence="11">
    <location>
        <begin position="756"/>
        <end position="797"/>
    </location>
</feature>
<dbReference type="InterPro" id="IPR002035">
    <property type="entry name" value="VWF_A"/>
</dbReference>
<dbReference type="InterPro" id="IPR050525">
    <property type="entry name" value="ECM_Assembly_Org"/>
</dbReference>
<organism evidence="15 16">
    <name type="scientific">Clupea harengus</name>
    <name type="common">Atlantic herring</name>
    <dbReference type="NCBI Taxonomy" id="7950"/>
    <lineage>
        <taxon>Eukaryota</taxon>
        <taxon>Metazoa</taxon>
        <taxon>Chordata</taxon>
        <taxon>Craniata</taxon>
        <taxon>Vertebrata</taxon>
        <taxon>Euteleostomi</taxon>
        <taxon>Actinopterygii</taxon>
        <taxon>Neopterygii</taxon>
        <taxon>Teleostei</taxon>
        <taxon>Clupei</taxon>
        <taxon>Clupeiformes</taxon>
        <taxon>Clupeoidei</taxon>
        <taxon>Clupeidae</taxon>
        <taxon>Clupea</taxon>
    </lineage>
</organism>
<proteinExistence type="predicted"/>
<evidence type="ECO:0000256" key="7">
    <source>
        <dbReference type="ARBA" id="ARBA00022889"/>
    </source>
</evidence>
<dbReference type="Pfam" id="PF00008">
    <property type="entry name" value="EGF"/>
    <property type="match status" value="1"/>
</dbReference>
<dbReference type="InterPro" id="IPR001881">
    <property type="entry name" value="EGF-like_Ca-bd_dom"/>
</dbReference>
<evidence type="ECO:0000256" key="4">
    <source>
        <dbReference type="ARBA" id="ARBA00022536"/>
    </source>
</evidence>
<dbReference type="KEGG" id="char:105888758"/>
<dbReference type="AlphaFoldDB" id="A0A6P8F1X3"/>
<comment type="subcellular location">
    <subcellularLocation>
        <location evidence="1">Secreted</location>
        <location evidence="1">Extracellular space</location>
        <location evidence="1">Extracellular matrix</location>
    </subcellularLocation>
</comment>
<evidence type="ECO:0000256" key="8">
    <source>
        <dbReference type="ARBA" id="ARBA00023119"/>
    </source>
</evidence>
<feature type="compositionally biased region" description="Basic residues" evidence="11">
    <location>
        <begin position="768"/>
        <end position="777"/>
    </location>
</feature>
<feature type="disulfide bond" evidence="10">
    <location>
        <begin position="740"/>
        <end position="749"/>
    </location>
</feature>
<dbReference type="CTD" id="340706"/>
<evidence type="ECO:0000256" key="3">
    <source>
        <dbReference type="ARBA" id="ARBA00022530"/>
    </source>
</evidence>
<accession>A0A6P8F1X3</accession>
<dbReference type="OrthoDB" id="6132182at2759"/>
<dbReference type="GO" id="GO:0005581">
    <property type="term" value="C:collagen trimer"/>
    <property type="evidence" value="ECO:0007669"/>
    <property type="project" value="UniProtKB-KW"/>
</dbReference>
<dbReference type="FunFam" id="3.40.50.410:FF:000054">
    <property type="entry name" value="von Willebrand factor A domain containing 2"/>
    <property type="match status" value="1"/>
</dbReference>
<feature type="domain" description="VWFA" evidence="14">
    <location>
        <begin position="343"/>
        <end position="519"/>
    </location>
</feature>
<dbReference type="FunFam" id="3.40.50.410:FF:000003">
    <property type="entry name" value="Collagen type VI alpha 3 chain"/>
    <property type="match status" value="1"/>
</dbReference>
<keyword evidence="4 10" id="KW-0245">EGF-like domain</keyword>